<evidence type="ECO:0000256" key="2">
    <source>
        <dbReference type="PROSITE-ProRule" id="PRU00235"/>
    </source>
</evidence>
<feature type="region of interest" description="Disordered" evidence="3">
    <location>
        <begin position="185"/>
        <end position="204"/>
    </location>
</feature>
<dbReference type="Pfam" id="PF00415">
    <property type="entry name" value="RCC1"/>
    <property type="match status" value="3"/>
</dbReference>
<dbReference type="PROSITE" id="PS50012">
    <property type="entry name" value="RCC1_3"/>
    <property type="match status" value="3"/>
</dbReference>
<dbReference type="EMBL" id="JAGRRH010000024">
    <property type="protein sequence ID" value="KAG7343491.1"/>
    <property type="molecule type" value="Genomic_DNA"/>
</dbReference>
<reference evidence="4" key="1">
    <citation type="journal article" date="2021" name="Sci. Rep.">
        <title>Diploid genomic architecture of Nitzschia inconspicua, an elite biomass production diatom.</title>
        <authorList>
            <person name="Oliver A."/>
            <person name="Podell S."/>
            <person name="Pinowska A."/>
            <person name="Traller J.C."/>
            <person name="Smith S.R."/>
            <person name="McClure R."/>
            <person name="Beliaev A."/>
            <person name="Bohutskyi P."/>
            <person name="Hill E.A."/>
            <person name="Rabines A."/>
            <person name="Zheng H."/>
            <person name="Allen L.Z."/>
            <person name="Kuo A."/>
            <person name="Grigoriev I.V."/>
            <person name="Allen A.E."/>
            <person name="Hazlebeck D."/>
            <person name="Allen E.E."/>
        </authorList>
    </citation>
    <scope>NUCLEOTIDE SEQUENCE</scope>
    <source>
        <strain evidence="4">Hildebrandi</strain>
    </source>
</reference>
<feature type="repeat" description="RCC1" evidence="2">
    <location>
        <begin position="324"/>
        <end position="374"/>
    </location>
</feature>
<feature type="repeat" description="RCC1" evidence="2">
    <location>
        <begin position="252"/>
        <end position="323"/>
    </location>
</feature>
<keyword evidence="1" id="KW-0677">Repeat</keyword>
<evidence type="ECO:0000313" key="5">
    <source>
        <dbReference type="Proteomes" id="UP000693970"/>
    </source>
</evidence>
<sequence>MNRLPSLVGNCHRWWGIPLLLSRRRRSGCRHFPPAFCIVHPNIDDTTRRRSFAVYAVGEGWTGAMTQRYLQASVPGHFDEDPLLQETIATLTTSNQQQQQYQRPVMIYPYDDIQQVAVGWGTTALINTQGRVQLVGRPHDVMTLLRLNRMPTMIRNWIVSQDMNDAVTPVGSAISYLIGWATGDNDKDKDTSTSSSSSDGSINTSHWEHAKKYSFLSDWTYLEGNPLMTNQQRIHQIACGPGFVAMLEKDGGTLYCMGVNNRGQCGVGTVSNNVWTPQPVRGLTQDRKKLTRDDATILLPTEQDEPMIQVALGFQHGYALSQRGHVYSWGKAQRGQLGRMVDLDQDPWAGPIPMDERVIQISAGHHHGALLTEQGTVYVWGKNMGRNSNNNNHNHKPVVGDALQPEQVLGLPTHVKVQQISCGSHHTAMLLQDGSVYAMGIASDEAVPILDAVELIPPGLVELPLRQFEAHFDRTTVIDKSGTVLQAHLWLDERLREYAYFTPSYVETLLDERDDDFNSTNTLLVGKVRSIHRGWKHTVIVTDGTNK</sequence>
<name>A0A9K3KHI7_9STRA</name>
<accession>A0A9K3KHI7</accession>
<feature type="compositionally biased region" description="Low complexity" evidence="3">
    <location>
        <begin position="192"/>
        <end position="204"/>
    </location>
</feature>
<protein>
    <submittedName>
        <fullName evidence="4">Regulator of chromosome condensation RCC1 repeat protein</fullName>
    </submittedName>
</protein>
<reference evidence="4" key="2">
    <citation type="submission" date="2021-04" db="EMBL/GenBank/DDBJ databases">
        <authorList>
            <person name="Podell S."/>
        </authorList>
    </citation>
    <scope>NUCLEOTIDE SEQUENCE</scope>
    <source>
        <strain evidence="4">Hildebrandi</strain>
    </source>
</reference>
<proteinExistence type="predicted"/>
<comment type="caution">
    <text evidence="4">The sequence shown here is derived from an EMBL/GenBank/DDBJ whole genome shotgun (WGS) entry which is preliminary data.</text>
</comment>
<organism evidence="4 5">
    <name type="scientific">Nitzschia inconspicua</name>
    <dbReference type="NCBI Taxonomy" id="303405"/>
    <lineage>
        <taxon>Eukaryota</taxon>
        <taxon>Sar</taxon>
        <taxon>Stramenopiles</taxon>
        <taxon>Ochrophyta</taxon>
        <taxon>Bacillariophyta</taxon>
        <taxon>Bacillariophyceae</taxon>
        <taxon>Bacillariophycidae</taxon>
        <taxon>Bacillariales</taxon>
        <taxon>Bacillariaceae</taxon>
        <taxon>Nitzschia</taxon>
    </lineage>
</organism>
<evidence type="ECO:0000313" key="4">
    <source>
        <dbReference type="EMBL" id="KAG7343491.1"/>
    </source>
</evidence>
<dbReference type="InterPro" id="IPR000408">
    <property type="entry name" value="Reg_chr_condens"/>
</dbReference>
<dbReference type="PANTHER" id="PTHR22870:SF408">
    <property type="entry name" value="OS09G0560450 PROTEIN"/>
    <property type="match status" value="1"/>
</dbReference>
<feature type="repeat" description="RCC1" evidence="2">
    <location>
        <begin position="375"/>
        <end position="433"/>
    </location>
</feature>
<dbReference type="Proteomes" id="UP000693970">
    <property type="component" value="Unassembled WGS sequence"/>
</dbReference>
<keyword evidence="5" id="KW-1185">Reference proteome</keyword>
<dbReference type="PROSITE" id="PS00626">
    <property type="entry name" value="RCC1_2"/>
    <property type="match status" value="2"/>
</dbReference>
<dbReference type="AlphaFoldDB" id="A0A9K3KHI7"/>
<dbReference type="InterPro" id="IPR051210">
    <property type="entry name" value="Ub_ligase/GEF_domain"/>
</dbReference>
<dbReference type="OrthoDB" id="8068875at2759"/>
<gene>
    <name evidence="4" type="ORF">IV203_021436</name>
</gene>
<dbReference type="PANTHER" id="PTHR22870">
    <property type="entry name" value="REGULATOR OF CHROMOSOME CONDENSATION"/>
    <property type="match status" value="1"/>
</dbReference>
<evidence type="ECO:0000256" key="3">
    <source>
        <dbReference type="SAM" id="MobiDB-lite"/>
    </source>
</evidence>
<evidence type="ECO:0000256" key="1">
    <source>
        <dbReference type="ARBA" id="ARBA00022737"/>
    </source>
</evidence>